<dbReference type="Proteomes" id="UP000008680">
    <property type="component" value="Chromosome"/>
</dbReference>
<dbReference type="eggNOG" id="arCOG04466">
    <property type="taxonomic scope" value="Archaea"/>
</dbReference>
<dbReference type="GO" id="GO:0016020">
    <property type="term" value="C:membrane"/>
    <property type="evidence" value="ECO:0007669"/>
    <property type="project" value="UniProtKB-SubCell"/>
</dbReference>
<proteinExistence type="predicted"/>
<evidence type="ECO:0000256" key="6">
    <source>
        <dbReference type="SAM" id="Phobius"/>
    </source>
</evidence>
<feature type="transmembrane region" description="Helical" evidence="6">
    <location>
        <begin position="43"/>
        <end position="64"/>
    </location>
</feature>
<feature type="transmembrane region" description="Helical" evidence="6">
    <location>
        <begin position="427"/>
        <end position="447"/>
    </location>
</feature>
<dbReference type="PANTHER" id="PTHR42948">
    <property type="entry name" value="TRANSPORTER"/>
    <property type="match status" value="1"/>
</dbReference>
<accession>D3E1G2</accession>
<name>D3E1G2_METRM</name>
<comment type="subcellular location">
    <subcellularLocation>
        <location evidence="1">Membrane</location>
        <topology evidence="1">Multi-pass membrane protein</topology>
    </subcellularLocation>
</comment>
<gene>
    <name evidence="7" type="ordered locus">mru_2197</name>
</gene>
<dbReference type="AlphaFoldDB" id="D3E1G2"/>
<dbReference type="GeneID" id="8771878"/>
<feature type="transmembrane region" description="Helical" evidence="6">
    <location>
        <begin position="256"/>
        <end position="279"/>
    </location>
</feature>
<feature type="transmembrane region" description="Helical" evidence="6">
    <location>
        <begin position="219"/>
        <end position="244"/>
    </location>
</feature>
<keyword evidence="5 6" id="KW-0472">Membrane</keyword>
<evidence type="ECO:0000313" key="8">
    <source>
        <dbReference type="Proteomes" id="UP000008680"/>
    </source>
</evidence>
<organism evidence="7 8">
    <name type="scientific">Methanobrevibacter ruminantium (strain ATCC 35063 / DSM 1093 / JCM 13430 / OCM 146 / M1)</name>
    <name type="common">Methanobacterium ruminantium</name>
    <dbReference type="NCBI Taxonomy" id="634498"/>
    <lineage>
        <taxon>Archaea</taxon>
        <taxon>Methanobacteriati</taxon>
        <taxon>Methanobacteriota</taxon>
        <taxon>Methanomada group</taxon>
        <taxon>Methanobacteria</taxon>
        <taxon>Methanobacteriales</taxon>
        <taxon>Methanobacteriaceae</taxon>
        <taxon>Methanobrevibacter</taxon>
    </lineage>
</organism>
<feature type="transmembrane region" description="Helical" evidence="6">
    <location>
        <begin position="12"/>
        <end position="31"/>
    </location>
</feature>
<evidence type="ECO:0000256" key="3">
    <source>
        <dbReference type="ARBA" id="ARBA00022692"/>
    </source>
</evidence>
<dbReference type="KEGG" id="mru:mru_2197"/>
<keyword evidence="8" id="KW-1185">Reference proteome</keyword>
<evidence type="ECO:0000256" key="4">
    <source>
        <dbReference type="ARBA" id="ARBA00022989"/>
    </source>
</evidence>
<keyword evidence="2" id="KW-0813">Transport</keyword>
<dbReference type="CDD" id="cd10334">
    <property type="entry name" value="SLC6sbd_u1"/>
    <property type="match status" value="1"/>
</dbReference>
<evidence type="ECO:0000256" key="1">
    <source>
        <dbReference type="ARBA" id="ARBA00004141"/>
    </source>
</evidence>
<dbReference type="InterPro" id="IPR000175">
    <property type="entry name" value="Na/ntran_symport"/>
</dbReference>
<evidence type="ECO:0000313" key="7">
    <source>
        <dbReference type="EMBL" id="ADC48047.1"/>
    </source>
</evidence>
<feature type="transmembrane region" description="Helical" evidence="6">
    <location>
        <begin position="85"/>
        <end position="103"/>
    </location>
</feature>
<dbReference type="OrthoDB" id="99721at2157"/>
<feature type="transmembrane region" description="Helical" evidence="6">
    <location>
        <begin position="141"/>
        <end position="162"/>
    </location>
</feature>
<dbReference type="RefSeq" id="WP_012956995.1">
    <property type="nucleotide sequence ID" value="NC_013790.1"/>
</dbReference>
<evidence type="ECO:0000256" key="5">
    <source>
        <dbReference type="ARBA" id="ARBA00023136"/>
    </source>
</evidence>
<keyword evidence="4 6" id="KW-1133">Transmembrane helix</keyword>
<dbReference type="PATRIC" id="fig|634498.28.peg.2197"/>
<dbReference type="InterPro" id="IPR037272">
    <property type="entry name" value="SNS_sf"/>
</dbReference>
<keyword evidence="3 6" id="KW-0812">Transmembrane</keyword>
<dbReference type="NCBIfam" id="NF037979">
    <property type="entry name" value="Na_transp"/>
    <property type="match status" value="1"/>
</dbReference>
<feature type="transmembrane region" description="Helical" evidence="6">
    <location>
        <begin position="459"/>
        <end position="477"/>
    </location>
</feature>
<reference evidence="7 8" key="1">
    <citation type="journal article" date="2010" name="PLoS ONE">
        <title>The genome sequence of the rumen methanogen Methanobrevibacter ruminantium reveals new possibilities for controlling ruminant methane emissions.</title>
        <authorList>
            <person name="Leahy S.C."/>
            <person name="Kelly W.J."/>
            <person name="Altermann E."/>
            <person name="Ronimus R.S."/>
            <person name="Yeoman C.J."/>
            <person name="Pacheco D.M."/>
            <person name="Li D."/>
            <person name="Kong Z."/>
            <person name="McTavish S."/>
            <person name="Sang C."/>
            <person name="Lambie S.C."/>
            <person name="Janssen P.H."/>
            <person name="Dey D."/>
            <person name="Attwood G.T."/>
        </authorList>
    </citation>
    <scope>NUCLEOTIDE SEQUENCE [LARGE SCALE GENOMIC DNA]</scope>
    <source>
        <strain evidence="8">ATCC 35063 / DSM 1093 / JCM 13430 / OCM 146 / M1</strain>
    </source>
</reference>
<feature type="transmembrane region" description="Helical" evidence="6">
    <location>
        <begin position="358"/>
        <end position="379"/>
    </location>
</feature>
<dbReference type="PROSITE" id="PS50267">
    <property type="entry name" value="NA_NEUROTRAN_SYMP_3"/>
    <property type="match status" value="1"/>
</dbReference>
<sequence>MDNQNQWNSRIAFLLSMIGAAVGLGNIWRYSYVVYSNGGGTFFIPYLVAILIMGIPFLVLEYGIGFRHKDSFSNILKSINPKLEYISWALVLIIYFVLIYYLVIVSWDLVYLGSSINFSWGADSALYFVQNVGGSSNLSNMASFIIPTTISMVLVWICVWYISHKDLNEGIGKASKILIPLLFGIMAFIIVFALTLPGAGIGISALLNPDWQMLLNVNIWLAAFSQIIFSLSMGESISLTYASYLPEGSKLTDNVLIVVFANCAFEVCTAFGIFSILGYMSYTSGTPIVELVSEGTGLVFVVFPMIFNIMGAIGHIIAPLLFIAILFAGITSAVAVFEPMINSTVHKLNWSRKKAVTVWSIVGCIVSLLFTTGISSYLVGIVDSFITEFCILLLIAIQSIIFTWFYDIEGVIPILNENDRVKVGKTWVFVLKYILPILLFFMWASGVYHLLLNANTFELIVYGLITVFIIILTYVFTNIPEKS</sequence>
<feature type="transmembrane region" description="Helical" evidence="6">
    <location>
        <begin position="385"/>
        <end position="406"/>
    </location>
</feature>
<dbReference type="STRING" id="634498.mru_2197"/>
<feature type="transmembrane region" description="Helical" evidence="6">
    <location>
        <begin position="316"/>
        <end position="337"/>
    </location>
</feature>
<dbReference type="EMBL" id="CP001719">
    <property type="protein sequence ID" value="ADC48047.1"/>
    <property type="molecule type" value="Genomic_DNA"/>
</dbReference>
<feature type="transmembrane region" description="Helical" evidence="6">
    <location>
        <begin position="182"/>
        <end position="207"/>
    </location>
</feature>
<dbReference type="PRINTS" id="PR00176">
    <property type="entry name" value="NANEUSMPORT"/>
</dbReference>
<dbReference type="SUPFAM" id="SSF161070">
    <property type="entry name" value="SNF-like"/>
    <property type="match status" value="1"/>
</dbReference>
<dbReference type="Pfam" id="PF00209">
    <property type="entry name" value="SNF"/>
    <property type="match status" value="2"/>
</dbReference>
<dbReference type="HOGENOM" id="CLU_006855_3_3_2"/>
<protein>
    <submittedName>
        <fullName evidence="7">Na+-dependent transporter SNF family</fullName>
    </submittedName>
</protein>
<evidence type="ECO:0000256" key="2">
    <source>
        <dbReference type="ARBA" id="ARBA00022448"/>
    </source>
</evidence>
<dbReference type="PANTHER" id="PTHR42948:SF1">
    <property type="entry name" value="TRANSPORTER"/>
    <property type="match status" value="1"/>
</dbReference>